<evidence type="ECO:0000256" key="6">
    <source>
        <dbReference type="ARBA" id="ARBA00023170"/>
    </source>
</evidence>
<evidence type="ECO:0000259" key="10">
    <source>
        <dbReference type="PROSITE" id="PS50259"/>
    </source>
</evidence>
<feature type="domain" description="G-protein coupled receptors family 3 profile" evidence="10">
    <location>
        <begin position="1"/>
        <end position="147"/>
    </location>
</feature>
<evidence type="ECO:0000256" key="7">
    <source>
        <dbReference type="ARBA" id="ARBA00023180"/>
    </source>
</evidence>
<keyword evidence="3 9" id="KW-1133">Transmembrane helix</keyword>
<dbReference type="PANTHER" id="PTHR10519:SF20">
    <property type="entry name" value="G-PROTEIN COUPLED RECEPTOR 156-RELATED"/>
    <property type="match status" value="1"/>
</dbReference>
<gene>
    <name evidence="11" type="ORF">BCR43DRAFT_439905</name>
</gene>
<feature type="non-terminal residue" evidence="11">
    <location>
        <position position="147"/>
    </location>
</feature>
<dbReference type="GO" id="GO:0038039">
    <property type="term" value="C:G protein-coupled receptor heterodimeric complex"/>
    <property type="evidence" value="ECO:0007669"/>
    <property type="project" value="TreeGrafter"/>
</dbReference>
<protein>
    <recommendedName>
        <fullName evidence="10">G-protein coupled receptors family 3 profile domain-containing protein</fullName>
    </recommendedName>
</protein>
<proteinExistence type="predicted"/>
<sequence length="147" mass="16824">MQLILVIGLILTRPAPMTLNVSFAQHYVQCQSTNPNGKIETAFMALTCVFAGIMVLFATFLAYKTRAAGRRYSHYSETKQMGLSVYNILFSALVGFAVLVNPMADFYTKYYITVITILWATTFSLLVLFLPKVHAFWQHRRKEQRQK</sequence>
<feature type="transmembrane region" description="Helical" evidence="9">
    <location>
        <begin position="110"/>
        <end position="131"/>
    </location>
</feature>
<feature type="transmembrane region" description="Helical" evidence="9">
    <location>
        <begin position="43"/>
        <end position="63"/>
    </location>
</feature>
<dbReference type="GO" id="GO:0007214">
    <property type="term" value="P:gamma-aminobutyric acid signaling pathway"/>
    <property type="evidence" value="ECO:0007669"/>
    <property type="project" value="TreeGrafter"/>
</dbReference>
<keyword evidence="6" id="KW-0675">Receptor</keyword>
<dbReference type="Proteomes" id="UP000242180">
    <property type="component" value="Unassembled WGS sequence"/>
</dbReference>
<evidence type="ECO:0000256" key="9">
    <source>
        <dbReference type="SAM" id="Phobius"/>
    </source>
</evidence>
<dbReference type="InterPro" id="IPR017978">
    <property type="entry name" value="GPCR_3_C"/>
</dbReference>
<dbReference type="PROSITE" id="PS50259">
    <property type="entry name" value="G_PROTEIN_RECEP_F3_4"/>
    <property type="match status" value="1"/>
</dbReference>
<dbReference type="EMBL" id="MCGN01000005">
    <property type="protein sequence ID" value="ORY96553.1"/>
    <property type="molecule type" value="Genomic_DNA"/>
</dbReference>
<dbReference type="Pfam" id="PF00003">
    <property type="entry name" value="7tm_3"/>
    <property type="match status" value="1"/>
</dbReference>
<evidence type="ECO:0000256" key="5">
    <source>
        <dbReference type="ARBA" id="ARBA00023136"/>
    </source>
</evidence>
<name>A0A1X2HCL9_SYNRA</name>
<dbReference type="InParanoid" id="A0A1X2HCL9"/>
<dbReference type="PANTHER" id="PTHR10519">
    <property type="entry name" value="GABA-B RECEPTOR"/>
    <property type="match status" value="1"/>
</dbReference>
<accession>A0A1X2HCL9</accession>
<comment type="subcellular location">
    <subcellularLocation>
        <location evidence="1">Membrane</location>
        <topology evidence="1">Multi-pass membrane protein</topology>
    </subcellularLocation>
</comment>
<keyword evidence="12" id="KW-1185">Reference proteome</keyword>
<evidence type="ECO:0000313" key="11">
    <source>
        <dbReference type="EMBL" id="ORY96553.1"/>
    </source>
</evidence>
<feature type="transmembrane region" description="Helical" evidence="9">
    <location>
        <begin position="84"/>
        <end position="104"/>
    </location>
</feature>
<evidence type="ECO:0000256" key="3">
    <source>
        <dbReference type="ARBA" id="ARBA00022989"/>
    </source>
</evidence>
<comment type="caution">
    <text evidence="11">The sequence shown here is derived from an EMBL/GenBank/DDBJ whole genome shotgun (WGS) entry which is preliminary data.</text>
</comment>
<organism evidence="11 12">
    <name type="scientific">Syncephalastrum racemosum</name>
    <name type="common">Filamentous fungus</name>
    <dbReference type="NCBI Taxonomy" id="13706"/>
    <lineage>
        <taxon>Eukaryota</taxon>
        <taxon>Fungi</taxon>
        <taxon>Fungi incertae sedis</taxon>
        <taxon>Mucoromycota</taxon>
        <taxon>Mucoromycotina</taxon>
        <taxon>Mucoromycetes</taxon>
        <taxon>Mucorales</taxon>
        <taxon>Syncephalastraceae</taxon>
        <taxon>Syncephalastrum</taxon>
    </lineage>
</organism>
<evidence type="ECO:0000256" key="8">
    <source>
        <dbReference type="ARBA" id="ARBA00023224"/>
    </source>
</evidence>
<evidence type="ECO:0000256" key="2">
    <source>
        <dbReference type="ARBA" id="ARBA00022692"/>
    </source>
</evidence>
<keyword evidence="7" id="KW-0325">Glycoprotein</keyword>
<dbReference type="GO" id="GO:0004965">
    <property type="term" value="F:G protein-coupled GABA receptor activity"/>
    <property type="evidence" value="ECO:0007669"/>
    <property type="project" value="InterPro"/>
</dbReference>
<dbReference type="OrthoDB" id="2150267at2759"/>
<dbReference type="STRING" id="13706.A0A1X2HCL9"/>
<keyword evidence="2 9" id="KW-0812">Transmembrane</keyword>
<dbReference type="PRINTS" id="PR01176">
    <property type="entry name" value="GABABRECEPTR"/>
</dbReference>
<dbReference type="AlphaFoldDB" id="A0A1X2HCL9"/>
<evidence type="ECO:0000256" key="1">
    <source>
        <dbReference type="ARBA" id="ARBA00004141"/>
    </source>
</evidence>
<dbReference type="InterPro" id="IPR002455">
    <property type="entry name" value="GPCR3_GABA-B"/>
</dbReference>
<reference evidence="11 12" key="1">
    <citation type="submission" date="2016-07" db="EMBL/GenBank/DDBJ databases">
        <title>Pervasive Adenine N6-methylation of Active Genes in Fungi.</title>
        <authorList>
            <consortium name="DOE Joint Genome Institute"/>
            <person name="Mondo S.J."/>
            <person name="Dannebaum R.O."/>
            <person name="Kuo R.C."/>
            <person name="Labutti K."/>
            <person name="Haridas S."/>
            <person name="Kuo A."/>
            <person name="Salamov A."/>
            <person name="Ahrendt S.R."/>
            <person name="Lipzen A."/>
            <person name="Sullivan W."/>
            <person name="Andreopoulos W.B."/>
            <person name="Clum A."/>
            <person name="Lindquist E."/>
            <person name="Daum C."/>
            <person name="Ramamoorthy G.K."/>
            <person name="Gryganskyi A."/>
            <person name="Culley D."/>
            <person name="Magnuson J.K."/>
            <person name="James T.Y."/>
            <person name="O'Malley M.A."/>
            <person name="Stajich J.E."/>
            <person name="Spatafora J.W."/>
            <person name="Visel A."/>
            <person name="Grigoriev I.V."/>
        </authorList>
    </citation>
    <scope>NUCLEOTIDE SEQUENCE [LARGE SCALE GENOMIC DNA]</scope>
    <source>
        <strain evidence="11 12">NRRL 2496</strain>
    </source>
</reference>
<dbReference type="OMA" id="HAFWQHR"/>
<keyword evidence="8" id="KW-0807">Transducer</keyword>
<evidence type="ECO:0000313" key="12">
    <source>
        <dbReference type="Proteomes" id="UP000242180"/>
    </source>
</evidence>
<keyword evidence="4" id="KW-0297">G-protein coupled receptor</keyword>
<evidence type="ECO:0000256" key="4">
    <source>
        <dbReference type="ARBA" id="ARBA00023040"/>
    </source>
</evidence>
<keyword evidence="5 9" id="KW-0472">Membrane</keyword>